<comment type="caution">
    <text evidence="2">The sequence shown here is derived from an EMBL/GenBank/DDBJ whole genome shotgun (WGS) entry which is preliminary data.</text>
</comment>
<dbReference type="Proteomes" id="UP001596303">
    <property type="component" value="Unassembled WGS sequence"/>
</dbReference>
<sequence>MNTENPTNVLEADEIMRMTTDIVSSFVANNPVPSDSLSELIVSVHKTVSSLASPEPAQTSERPKPAVPVSRSITDDHIVCLEDGKKLKMLKRYLRSHFGMTPDEYRKRWGLPADYPMVAPSYTKKRSDFAKQIGLGKVGSRRS</sequence>
<dbReference type="RefSeq" id="WP_377379399.1">
    <property type="nucleotide sequence ID" value="NZ_JBHSSW010000014.1"/>
</dbReference>
<reference evidence="3" key="1">
    <citation type="journal article" date="2019" name="Int. J. Syst. Evol. Microbiol.">
        <title>The Global Catalogue of Microorganisms (GCM) 10K type strain sequencing project: providing services to taxonomists for standard genome sequencing and annotation.</title>
        <authorList>
            <consortium name="The Broad Institute Genomics Platform"/>
            <consortium name="The Broad Institute Genome Sequencing Center for Infectious Disease"/>
            <person name="Wu L."/>
            <person name="Ma J."/>
        </authorList>
    </citation>
    <scope>NUCLEOTIDE SEQUENCE [LARGE SCALE GENOMIC DNA]</scope>
    <source>
        <strain evidence="3">CGMCC-1.15741</strain>
    </source>
</reference>
<comment type="similarity">
    <text evidence="1">Belongs to the ros/MucR family.</text>
</comment>
<evidence type="ECO:0000256" key="1">
    <source>
        <dbReference type="ARBA" id="ARBA00007031"/>
    </source>
</evidence>
<keyword evidence="3" id="KW-1185">Reference proteome</keyword>
<name>A0ABW1SC40_9PROT</name>
<dbReference type="EMBL" id="JBHSSW010000014">
    <property type="protein sequence ID" value="MFC6198816.1"/>
    <property type="molecule type" value="Genomic_DNA"/>
</dbReference>
<gene>
    <name evidence="2" type="ORF">ACFQDM_12040</name>
</gene>
<organism evidence="2 3">
    <name type="scientific">Ponticaulis profundi</name>
    <dbReference type="NCBI Taxonomy" id="2665222"/>
    <lineage>
        <taxon>Bacteria</taxon>
        <taxon>Pseudomonadati</taxon>
        <taxon>Pseudomonadota</taxon>
        <taxon>Alphaproteobacteria</taxon>
        <taxon>Hyphomonadales</taxon>
        <taxon>Hyphomonadaceae</taxon>
        <taxon>Ponticaulis</taxon>
    </lineage>
</organism>
<evidence type="ECO:0000313" key="3">
    <source>
        <dbReference type="Proteomes" id="UP001596303"/>
    </source>
</evidence>
<accession>A0ABW1SC40</accession>
<dbReference type="Gene3D" id="1.10.10.1550">
    <property type="entry name" value="ROS/MUCR transcriptional regulator protein"/>
    <property type="match status" value="1"/>
</dbReference>
<proteinExistence type="inferred from homology"/>
<protein>
    <submittedName>
        <fullName evidence="2">MucR family transcriptional regulator</fullName>
    </submittedName>
</protein>
<dbReference type="Pfam" id="PF05443">
    <property type="entry name" value="ROS_MUCR"/>
    <property type="match status" value="1"/>
</dbReference>
<evidence type="ECO:0000313" key="2">
    <source>
        <dbReference type="EMBL" id="MFC6198816.1"/>
    </source>
</evidence>
<dbReference type="InterPro" id="IPR041920">
    <property type="entry name" value="ROS/MUCR_sf"/>
</dbReference>
<dbReference type="InterPro" id="IPR008807">
    <property type="entry name" value="ROS_MUCR"/>
</dbReference>